<keyword evidence="3" id="KW-1185">Reference proteome</keyword>
<evidence type="ECO:0000256" key="1">
    <source>
        <dbReference type="SAM" id="MobiDB-lite"/>
    </source>
</evidence>
<organism evidence="2 3">
    <name type="scientific">Protopolystoma xenopodis</name>
    <dbReference type="NCBI Taxonomy" id="117903"/>
    <lineage>
        <taxon>Eukaryota</taxon>
        <taxon>Metazoa</taxon>
        <taxon>Spiralia</taxon>
        <taxon>Lophotrochozoa</taxon>
        <taxon>Platyhelminthes</taxon>
        <taxon>Monogenea</taxon>
        <taxon>Polyopisthocotylea</taxon>
        <taxon>Polystomatidea</taxon>
        <taxon>Polystomatidae</taxon>
        <taxon>Protopolystoma</taxon>
    </lineage>
</organism>
<feature type="compositionally biased region" description="Low complexity" evidence="1">
    <location>
        <begin position="204"/>
        <end position="225"/>
    </location>
</feature>
<evidence type="ECO:0000313" key="3">
    <source>
        <dbReference type="Proteomes" id="UP000784294"/>
    </source>
</evidence>
<dbReference type="AlphaFoldDB" id="A0A448WBY6"/>
<proteinExistence type="predicted"/>
<feature type="region of interest" description="Disordered" evidence="1">
    <location>
        <begin position="17"/>
        <end position="65"/>
    </location>
</feature>
<feature type="region of interest" description="Disordered" evidence="1">
    <location>
        <begin position="204"/>
        <end position="253"/>
    </location>
</feature>
<gene>
    <name evidence="2" type="ORF">PXEA_LOCUS1420</name>
</gene>
<protein>
    <submittedName>
        <fullName evidence="2">Uncharacterized protein</fullName>
    </submittedName>
</protein>
<evidence type="ECO:0000313" key="2">
    <source>
        <dbReference type="EMBL" id="VEL07980.1"/>
    </source>
</evidence>
<name>A0A448WBY6_9PLAT</name>
<dbReference type="Proteomes" id="UP000784294">
    <property type="component" value="Unassembled WGS sequence"/>
</dbReference>
<reference evidence="2" key="1">
    <citation type="submission" date="2018-11" db="EMBL/GenBank/DDBJ databases">
        <authorList>
            <consortium name="Pathogen Informatics"/>
        </authorList>
    </citation>
    <scope>NUCLEOTIDE SEQUENCE</scope>
</reference>
<feature type="compositionally biased region" description="Low complexity" evidence="1">
    <location>
        <begin position="232"/>
        <end position="250"/>
    </location>
</feature>
<sequence length="325" mass="33882">MSPKNVSLQYDRRAYTCGIPEEENDEAQATTELPGQRPITRRSGSDEDGVSLLSGASTDDLGLSTDAGSMDALECDAVAEVDTDGDVIEAERSAIAISRSKACSSKTCSPELVCSSDSGYRLDGVGGSENLTVDTLPGSETVSPIHHPLGLLEPDSPKFVPARTRQLDHTSPSHNFISTIVSTTRPVAVVAPPRPPRAITTTTTATAEAATAAAATTPPSSPVSSHRICVISPVSSPSTSESQQTTPPESNKFGMVTSAGAAVGADLKIDSKIPDDPGNMEKAIMLDSLVTGTNIQSIEEDIASADIRKYISGESVIFSSIHINK</sequence>
<dbReference type="EMBL" id="CAAALY010002880">
    <property type="protein sequence ID" value="VEL07980.1"/>
    <property type="molecule type" value="Genomic_DNA"/>
</dbReference>
<comment type="caution">
    <text evidence="2">The sequence shown here is derived from an EMBL/GenBank/DDBJ whole genome shotgun (WGS) entry which is preliminary data.</text>
</comment>
<accession>A0A448WBY6</accession>